<sequence>MEDINALPTEVLAHILTYLEVEELKAASQVCHLWYHILQGARFNRRMVMRINSTFADPPTEQEKCALIRCRNLQITQWDELFVCYDEYDEDDEEDEDENGEENIRKIPVVEFKYLFQPSPEQNAADLLFSQELNLESLELCSTFAGCRHILEDHVQQLRNLTELSLEIEFGRKSNPISMDHSFWALRHDRIRKLKLSFEHRKNNFSVVTPALTNLEVRPFTIFSMPIITPYASQLQRVDLQLDKPELVNDLLALKFPALTQLRVRIDDDREQQERYARLQHRHADICVDEQFIKSMPKLRRFRCESNLLFYRMGSALMRIGHRQLEEIKLDSMHFDARLLRVLQALPKLKTFKMHRCEALPPPHTPHVLPRLNLPQLDELSLVYNESDIAFDKGLAGLKTLKMTVWSSKNHKFLNKICNNLPNLEVLRLILNTKLVNTAFRFLNRLTKLRSLSVDNVELTERLWQYCPEMTGVRKLVLTNGNLTMGTVTAIARLFPALNELHLDECYFHNCDKESKSESESEEDSESESDEEKEDKIIQAQYEDRVRQYFPKCKVSLYRTMFMKRKY</sequence>
<feature type="compositionally biased region" description="Acidic residues" evidence="1">
    <location>
        <begin position="520"/>
        <end position="533"/>
    </location>
</feature>
<evidence type="ECO:0000313" key="3">
    <source>
        <dbReference type="EMBL" id="JAV22303.1"/>
    </source>
</evidence>
<reference evidence="3" key="1">
    <citation type="submission" date="2017-01" db="EMBL/GenBank/DDBJ databases">
        <title>A deep insight into the sialotranscriptome of adult male and female Cluex tarsalis mosquitoes.</title>
        <authorList>
            <person name="Ribeiro J.M."/>
            <person name="Moreira F."/>
            <person name="Bernard K.A."/>
            <person name="Calvo E."/>
        </authorList>
    </citation>
    <scope>NUCLEOTIDE SEQUENCE</scope>
    <source>
        <strain evidence="3">Kern County</strain>
        <tissue evidence="3">Salivary glands</tissue>
    </source>
</reference>
<dbReference type="InterPro" id="IPR032675">
    <property type="entry name" value="LRR_dom_sf"/>
</dbReference>
<name>A0A1Q3F436_CULTA</name>
<dbReference type="SUPFAM" id="SSF52047">
    <property type="entry name" value="RNI-like"/>
    <property type="match status" value="1"/>
</dbReference>
<dbReference type="InterPro" id="IPR036047">
    <property type="entry name" value="F-box-like_dom_sf"/>
</dbReference>
<dbReference type="PROSITE" id="PS50181">
    <property type="entry name" value="FBOX"/>
    <property type="match status" value="1"/>
</dbReference>
<dbReference type="EMBL" id="GFDL01012742">
    <property type="protein sequence ID" value="JAV22303.1"/>
    <property type="molecule type" value="Transcribed_RNA"/>
</dbReference>
<evidence type="ECO:0000259" key="2">
    <source>
        <dbReference type="PROSITE" id="PS50181"/>
    </source>
</evidence>
<dbReference type="Gene3D" id="1.20.1280.50">
    <property type="match status" value="1"/>
</dbReference>
<dbReference type="SUPFAM" id="SSF81383">
    <property type="entry name" value="F-box domain"/>
    <property type="match status" value="1"/>
</dbReference>
<dbReference type="SMART" id="SM00256">
    <property type="entry name" value="FBOX"/>
    <property type="match status" value="1"/>
</dbReference>
<organism evidence="3">
    <name type="scientific">Culex tarsalis</name>
    <name type="common">Encephalitis mosquito</name>
    <dbReference type="NCBI Taxonomy" id="7177"/>
    <lineage>
        <taxon>Eukaryota</taxon>
        <taxon>Metazoa</taxon>
        <taxon>Ecdysozoa</taxon>
        <taxon>Arthropoda</taxon>
        <taxon>Hexapoda</taxon>
        <taxon>Insecta</taxon>
        <taxon>Pterygota</taxon>
        <taxon>Neoptera</taxon>
        <taxon>Endopterygota</taxon>
        <taxon>Diptera</taxon>
        <taxon>Nematocera</taxon>
        <taxon>Culicoidea</taxon>
        <taxon>Culicidae</taxon>
        <taxon>Culicinae</taxon>
        <taxon>Culicini</taxon>
        <taxon>Culex</taxon>
        <taxon>Culex</taxon>
    </lineage>
</organism>
<evidence type="ECO:0000256" key="1">
    <source>
        <dbReference type="SAM" id="MobiDB-lite"/>
    </source>
</evidence>
<dbReference type="Gene3D" id="3.80.10.10">
    <property type="entry name" value="Ribonuclease Inhibitor"/>
    <property type="match status" value="1"/>
</dbReference>
<accession>A0A1Q3F436</accession>
<dbReference type="AlphaFoldDB" id="A0A1Q3F436"/>
<dbReference type="Pfam" id="PF12937">
    <property type="entry name" value="F-box-like"/>
    <property type="match status" value="1"/>
</dbReference>
<dbReference type="InterPro" id="IPR001810">
    <property type="entry name" value="F-box_dom"/>
</dbReference>
<feature type="domain" description="F-box" evidence="2">
    <location>
        <begin position="1"/>
        <end position="47"/>
    </location>
</feature>
<protein>
    <recommendedName>
        <fullName evidence="2">F-box domain-containing protein</fullName>
    </recommendedName>
</protein>
<feature type="region of interest" description="Disordered" evidence="1">
    <location>
        <begin position="514"/>
        <end position="539"/>
    </location>
</feature>
<dbReference type="PANTHER" id="PTHR16134:SF119">
    <property type="entry name" value="AT02038P-RELATED"/>
    <property type="match status" value="1"/>
</dbReference>
<proteinExistence type="predicted"/>
<dbReference type="PANTHER" id="PTHR16134">
    <property type="entry name" value="F-BOX/TPR REPEAT PROTEIN POF3"/>
    <property type="match status" value="1"/>
</dbReference>